<reference evidence="1 2" key="1">
    <citation type="journal article" date="2015" name="Nature">
        <title>rRNA introns, odd ribosomes, and small enigmatic genomes across a large radiation of phyla.</title>
        <authorList>
            <person name="Brown C.T."/>
            <person name="Hug L.A."/>
            <person name="Thomas B.C."/>
            <person name="Sharon I."/>
            <person name="Castelle C.J."/>
            <person name="Singh A."/>
            <person name="Wilkins M.J."/>
            <person name="Williams K.H."/>
            <person name="Banfield J.F."/>
        </authorList>
    </citation>
    <scope>NUCLEOTIDE SEQUENCE [LARGE SCALE GENOMIC DNA]</scope>
</reference>
<evidence type="ECO:0000313" key="2">
    <source>
        <dbReference type="Proteomes" id="UP000033949"/>
    </source>
</evidence>
<proteinExistence type="predicted"/>
<name>A0A0G0XI63_9BACT</name>
<organism evidence="1 2">
    <name type="scientific">Candidatus Nomurabacteria bacterium GW2011_GWC2_41_8</name>
    <dbReference type="NCBI Taxonomy" id="1618755"/>
    <lineage>
        <taxon>Bacteria</taxon>
        <taxon>Candidatus Nomuraibacteriota</taxon>
    </lineage>
</organism>
<accession>A0A0G0XI63</accession>
<dbReference type="Proteomes" id="UP000033949">
    <property type="component" value="Unassembled WGS sequence"/>
</dbReference>
<evidence type="ECO:0000313" key="1">
    <source>
        <dbReference type="EMBL" id="KKS24107.1"/>
    </source>
</evidence>
<comment type="caution">
    <text evidence="1">The sequence shown here is derived from an EMBL/GenBank/DDBJ whole genome shotgun (WGS) entry which is preliminary data.</text>
</comment>
<gene>
    <name evidence="1" type="ORF">UU82_C0011G0003</name>
</gene>
<protein>
    <submittedName>
        <fullName evidence="1">Uncharacterized protein</fullName>
    </submittedName>
</protein>
<sequence>MLAQASRHRSLGAELEVEVLMLAREREECLFDTAPVVDLAVAHREEDAALAPEQLVHGVKAHDRAVELGREKDALRLGQAACGARCRAERPERDVNRAEDPCAREILDDAVVRLAEVVVPALVTPRDKYLAPRIVRVREAVRHRAARIDIADLERGEARDALAHQNREVEVARRDAEGDCRKPESSLCLGHDLELREVDVIELVLFRVERLVLVRDERGEDRDLAREARVERVERVVLAHP</sequence>
<dbReference type="EMBL" id="LCCC01000011">
    <property type="protein sequence ID" value="KKS24107.1"/>
    <property type="molecule type" value="Genomic_DNA"/>
</dbReference>
<dbReference type="AlphaFoldDB" id="A0A0G0XI63"/>